<evidence type="ECO:0000313" key="2">
    <source>
        <dbReference type="Proteomes" id="UP001162480"/>
    </source>
</evidence>
<dbReference type="Proteomes" id="UP001162480">
    <property type="component" value="Chromosome 2"/>
</dbReference>
<protein>
    <submittedName>
        <fullName evidence="1">Uncharacterized protein</fullName>
    </submittedName>
</protein>
<organism evidence="1 2">
    <name type="scientific">Octopus vulgaris</name>
    <name type="common">Common octopus</name>
    <dbReference type="NCBI Taxonomy" id="6645"/>
    <lineage>
        <taxon>Eukaryota</taxon>
        <taxon>Metazoa</taxon>
        <taxon>Spiralia</taxon>
        <taxon>Lophotrochozoa</taxon>
        <taxon>Mollusca</taxon>
        <taxon>Cephalopoda</taxon>
        <taxon>Coleoidea</taxon>
        <taxon>Octopodiformes</taxon>
        <taxon>Octopoda</taxon>
        <taxon>Incirrata</taxon>
        <taxon>Octopodidae</taxon>
        <taxon>Octopus</taxon>
    </lineage>
</organism>
<evidence type="ECO:0000313" key="1">
    <source>
        <dbReference type="EMBL" id="CAI9717126.1"/>
    </source>
</evidence>
<sequence length="112" mass="13373">MLQEIPTAERIKNGYKNAPENVKIFHIDSLNYRILEREFPKDIGFMRKDFPPQIFEGFIKENPKPSNPRMKDEMGLPFHLTQKCGCLIPHFNFQKEKRAPHNYKWAVYLYMA</sequence>
<gene>
    <name evidence="1" type="ORF">OCTVUL_1B018086</name>
</gene>
<reference evidence="1" key="1">
    <citation type="submission" date="2023-08" db="EMBL/GenBank/DDBJ databases">
        <authorList>
            <person name="Alioto T."/>
            <person name="Alioto T."/>
            <person name="Gomez Garrido J."/>
        </authorList>
    </citation>
    <scope>NUCLEOTIDE SEQUENCE</scope>
</reference>
<dbReference type="EMBL" id="OX597815">
    <property type="protein sequence ID" value="CAI9717126.1"/>
    <property type="molecule type" value="Genomic_DNA"/>
</dbReference>
<proteinExistence type="predicted"/>
<accession>A0AA36EWS4</accession>
<keyword evidence="2" id="KW-1185">Reference proteome</keyword>
<dbReference type="AlphaFoldDB" id="A0AA36EWS4"/>
<name>A0AA36EWS4_OCTVU</name>